<dbReference type="AlphaFoldDB" id="A0A0G9MXG0"/>
<dbReference type="InterPro" id="IPR009562">
    <property type="entry name" value="DUF1178"/>
</dbReference>
<feature type="region of interest" description="Disordered" evidence="1">
    <location>
        <begin position="49"/>
        <end position="71"/>
    </location>
</feature>
<dbReference type="RefSeq" id="WP_047002879.1">
    <property type="nucleotide sequence ID" value="NZ_LBHB01000001.1"/>
</dbReference>
<evidence type="ECO:0000313" key="2">
    <source>
        <dbReference type="EMBL" id="KLE35477.1"/>
    </source>
</evidence>
<reference evidence="2 3" key="1">
    <citation type="submission" date="2015-04" db="EMBL/GenBank/DDBJ databases">
        <title>The draft genome sequence of Erythrobacter luteus KA37.</title>
        <authorList>
            <person name="Zhuang L."/>
            <person name="Liu Y."/>
            <person name="Shao Z."/>
        </authorList>
    </citation>
    <scope>NUCLEOTIDE SEQUENCE [LARGE SCALE GENOMIC DNA]</scope>
    <source>
        <strain evidence="2 3">KA37</strain>
    </source>
</reference>
<gene>
    <name evidence="2" type="ORF">AAW00_03355</name>
</gene>
<dbReference type="PIRSF" id="PIRSF032131">
    <property type="entry name" value="UCP032131"/>
    <property type="match status" value="1"/>
</dbReference>
<dbReference type="EMBL" id="LBHB01000001">
    <property type="protein sequence ID" value="KLE35477.1"/>
    <property type="molecule type" value="Genomic_DNA"/>
</dbReference>
<dbReference type="Proteomes" id="UP000053464">
    <property type="component" value="Unassembled WGS sequence"/>
</dbReference>
<name>A0A0G9MXG0_9SPHN</name>
<comment type="caution">
    <text evidence="2">The sequence shown here is derived from an EMBL/GenBank/DDBJ whole genome shotgun (WGS) entry which is preliminary data.</text>
</comment>
<sequence length="152" mass="16141">MIVYDLTCDHGHRFEGWFGSSADFASQAERGLLACPACGSVDVTKAPMAPAVPRKGNRKAEGGVKTPVANAPLPPEVAQAMARLAEAQARALKDSTWVGKDFAEASRAMHYGEREHQVIHGQASVDEAKALVEEGVPVSPLPFPVAPPEELN</sequence>
<dbReference type="OrthoDB" id="9799894at2"/>
<evidence type="ECO:0000256" key="1">
    <source>
        <dbReference type="SAM" id="MobiDB-lite"/>
    </source>
</evidence>
<organism evidence="2 3">
    <name type="scientific">Aurantiacibacter luteus</name>
    <dbReference type="NCBI Taxonomy" id="1581420"/>
    <lineage>
        <taxon>Bacteria</taxon>
        <taxon>Pseudomonadati</taxon>
        <taxon>Pseudomonadota</taxon>
        <taxon>Alphaproteobacteria</taxon>
        <taxon>Sphingomonadales</taxon>
        <taxon>Erythrobacteraceae</taxon>
        <taxon>Aurantiacibacter</taxon>
    </lineage>
</organism>
<proteinExistence type="predicted"/>
<evidence type="ECO:0000313" key="3">
    <source>
        <dbReference type="Proteomes" id="UP000053464"/>
    </source>
</evidence>
<dbReference type="STRING" id="1581420.AAW00_03355"/>
<protein>
    <submittedName>
        <fullName evidence="2">Uncharacterized protein</fullName>
    </submittedName>
</protein>
<keyword evidence="3" id="KW-1185">Reference proteome</keyword>
<accession>A0A0G9MXG0</accession>
<dbReference type="PATRIC" id="fig|1581420.6.peg.681"/>
<dbReference type="Pfam" id="PF06676">
    <property type="entry name" value="DUF1178"/>
    <property type="match status" value="1"/>
</dbReference>